<name>A0A7V7NWZ2_9VIBR</name>
<dbReference type="Proteomes" id="UP000423756">
    <property type="component" value="Unassembled WGS sequence"/>
</dbReference>
<dbReference type="InterPro" id="IPR023346">
    <property type="entry name" value="Lysozyme-like_dom_sf"/>
</dbReference>
<evidence type="ECO:0000259" key="1">
    <source>
        <dbReference type="Pfam" id="PF01464"/>
    </source>
</evidence>
<comment type="caution">
    <text evidence="2">The sequence shown here is derived from an EMBL/GenBank/DDBJ whole genome shotgun (WGS) entry which is preliminary data.</text>
</comment>
<dbReference type="SUPFAM" id="SSF53955">
    <property type="entry name" value="Lysozyme-like"/>
    <property type="match status" value="1"/>
</dbReference>
<reference evidence="2 3" key="1">
    <citation type="submission" date="2019-09" db="EMBL/GenBank/DDBJ databases">
        <title>Draft genome sequences of 48 bacterial type strains from the CCUG.</title>
        <authorList>
            <person name="Tunovic T."/>
            <person name="Pineiro-Iglesias B."/>
            <person name="Unosson C."/>
            <person name="Inganas E."/>
            <person name="Ohlen M."/>
            <person name="Cardew S."/>
            <person name="Jensie-Markopoulos S."/>
            <person name="Salva-Serra F."/>
            <person name="Jaen-Luchoro D."/>
            <person name="Karlsson R."/>
            <person name="Svensson-Stadler L."/>
            <person name="Chun J."/>
            <person name="Moore E."/>
        </authorList>
    </citation>
    <scope>NUCLEOTIDE SEQUENCE [LARGE SCALE GENOMIC DNA]</scope>
    <source>
        <strain evidence="2 3">CCUG 48643</strain>
    </source>
</reference>
<dbReference type="EMBL" id="VZPX01000004">
    <property type="protein sequence ID" value="KAB0482395.1"/>
    <property type="molecule type" value="Genomic_DNA"/>
</dbReference>
<proteinExistence type="predicted"/>
<accession>A0A7V7NWZ2</accession>
<evidence type="ECO:0000313" key="3">
    <source>
        <dbReference type="Proteomes" id="UP000423756"/>
    </source>
</evidence>
<dbReference type="InterPro" id="IPR008258">
    <property type="entry name" value="Transglycosylase_SLT_dom_1"/>
</dbReference>
<dbReference type="Pfam" id="PF01464">
    <property type="entry name" value="SLT"/>
    <property type="match status" value="1"/>
</dbReference>
<evidence type="ECO:0000313" key="2">
    <source>
        <dbReference type="EMBL" id="KAB0482395.1"/>
    </source>
</evidence>
<sequence>MADGGYMFEFLDVTALDALNEMVEPERSYYEHVIINGDTGLYKAMPWDSKRQILLNHKGEIEECTLIASHLNNIDPKTLRTVMRSENGWPGAQQEANNNSSDLGIAQVNPKVWDEEFRKVGVQLNWDDVRDDVCANLFVAGVILSRRLAQTDNVIEGIANYHRYATKDNKTFHYQYRFKAFGHYQNIEKEYGQWLKSQILTIR</sequence>
<organism evidence="2 3">
    <name type="scientific">Vibrio chagasii</name>
    <dbReference type="NCBI Taxonomy" id="170679"/>
    <lineage>
        <taxon>Bacteria</taxon>
        <taxon>Pseudomonadati</taxon>
        <taxon>Pseudomonadota</taxon>
        <taxon>Gammaproteobacteria</taxon>
        <taxon>Vibrionales</taxon>
        <taxon>Vibrionaceae</taxon>
        <taxon>Vibrio</taxon>
    </lineage>
</organism>
<feature type="domain" description="Transglycosylase SLT" evidence="1">
    <location>
        <begin position="67"/>
        <end position="179"/>
    </location>
</feature>
<gene>
    <name evidence="2" type="ORF">F7Q91_03030</name>
</gene>
<protein>
    <submittedName>
        <fullName evidence="2">Lytic transglycosylase domain-containing protein</fullName>
    </submittedName>
</protein>
<dbReference type="Gene3D" id="1.10.530.10">
    <property type="match status" value="1"/>
</dbReference>
<dbReference type="AlphaFoldDB" id="A0A7V7NWZ2"/>